<evidence type="ECO:0000313" key="4">
    <source>
        <dbReference type="Proteomes" id="UP000280861"/>
    </source>
</evidence>
<feature type="compositionally biased region" description="Polar residues" evidence="1">
    <location>
        <begin position="43"/>
        <end position="69"/>
    </location>
</feature>
<feature type="chain" id="PRO_5039321494" description="Gram-negative bacterial tonB protein" evidence="2">
    <location>
        <begin position="32"/>
        <end position="269"/>
    </location>
</feature>
<evidence type="ECO:0008006" key="5">
    <source>
        <dbReference type="Google" id="ProtNLM"/>
    </source>
</evidence>
<keyword evidence="2" id="KW-0732">Signal</keyword>
<organism evidence="3 4">
    <name type="scientific">Arthrobacter ulcerisalmonis</name>
    <dbReference type="NCBI Taxonomy" id="2483813"/>
    <lineage>
        <taxon>Bacteria</taxon>
        <taxon>Bacillati</taxon>
        <taxon>Actinomycetota</taxon>
        <taxon>Actinomycetes</taxon>
        <taxon>Micrococcales</taxon>
        <taxon>Micrococcaceae</taxon>
        <taxon>Arthrobacter</taxon>
    </lineage>
</organism>
<evidence type="ECO:0000256" key="2">
    <source>
        <dbReference type="SAM" id="SignalP"/>
    </source>
</evidence>
<feature type="signal peptide" evidence="2">
    <location>
        <begin position="1"/>
        <end position="31"/>
    </location>
</feature>
<evidence type="ECO:0000256" key="1">
    <source>
        <dbReference type="SAM" id="MobiDB-lite"/>
    </source>
</evidence>
<dbReference type="EMBL" id="UXAU01000043">
    <property type="protein sequence ID" value="VDC33199.1"/>
    <property type="molecule type" value="Genomic_DNA"/>
</dbReference>
<feature type="region of interest" description="Disordered" evidence="1">
    <location>
        <begin position="27"/>
        <end position="72"/>
    </location>
</feature>
<dbReference type="PROSITE" id="PS51257">
    <property type="entry name" value="PROKAR_LIPOPROTEIN"/>
    <property type="match status" value="1"/>
</dbReference>
<keyword evidence="4" id="KW-1185">Reference proteome</keyword>
<sequence length="269" mass="27732">MMRAAAKVTTTLALVVATALTVAGCSTPATKGPAWTADPGASGATSPTPSQSAGTSNSPDNASVSPSTDATTTRVATAAVWKNYTDSAKRVSFDLPQDWIAQSVPVAEGTLPGAIAVEVKKPDGTFVAALKTGLPPSSAADCPEASRKTYTVISSVPVDLPTATGDGVFAPRVVFRVIQGYRYFGSYGITNVVGGAENQACELRNTVRGPASIGDYSFGDIPVLRAFATDEKVAPAKAFDTLSQAATYVDQGSEFAIVQRMLMSLKVTN</sequence>
<name>A0A3P5XEN3_9MICC</name>
<dbReference type="Proteomes" id="UP000280861">
    <property type="component" value="Unassembled WGS sequence"/>
</dbReference>
<proteinExistence type="predicted"/>
<dbReference type="AlphaFoldDB" id="A0A3P5XEN3"/>
<gene>
    <name evidence="3" type="ORF">PSET11_03254</name>
</gene>
<evidence type="ECO:0000313" key="3">
    <source>
        <dbReference type="EMBL" id="VDC33199.1"/>
    </source>
</evidence>
<protein>
    <recommendedName>
        <fullName evidence="5">Gram-negative bacterial tonB protein</fullName>
    </recommendedName>
</protein>
<accession>A0A3P5XEN3</accession>
<reference evidence="3 4" key="1">
    <citation type="submission" date="2018-11" db="EMBL/GenBank/DDBJ databases">
        <authorList>
            <person name="Criscuolo A."/>
        </authorList>
    </citation>
    <scope>NUCLEOTIDE SEQUENCE [LARGE SCALE GENOMIC DNA]</scope>
    <source>
        <strain evidence="3">AT11b</strain>
    </source>
</reference>